<dbReference type="EMBL" id="AAKL01000001">
    <property type="protein sequence ID" value="EAP74883.1"/>
    <property type="molecule type" value="Genomic_DNA"/>
</dbReference>
<reference evidence="2 3" key="1">
    <citation type="journal article" date="2006" name="Mol. Plant Microbe Interact.">
        <title>Identification of open reading frames unique to a select agent: Ralstonia solanacearum race 3 biovar 2.</title>
        <authorList>
            <person name="Gabriel D.W."/>
            <person name="Allen C."/>
            <person name="Schell M."/>
            <person name="Denny T.P."/>
            <person name="Greenberg J.T."/>
            <person name="Duan Y.P."/>
            <person name="Flores-Cruz Z."/>
            <person name="Huang Q."/>
            <person name="Clifford J.M."/>
            <person name="Presting G."/>
            <person name="Gonzalez E.T."/>
            <person name="Reddy J."/>
            <person name="Elphinstone J."/>
            <person name="Swanson J."/>
            <person name="Yao J."/>
            <person name="Mulholland V."/>
            <person name="Liu L."/>
            <person name="Farmerie W."/>
            <person name="Patnaikuni M."/>
            <person name="Balogh B."/>
            <person name="Norman D."/>
            <person name="Alvarez A."/>
            <person name="Castillo J.A."/>
            <person name="Jones J."/>
            <person name="Saddler G."/>
            <person name="Walunas T."/>
            <person name="Zhukov A."/>
            <person name="Mikhailova N."/>
        </authorList>
    </citation>
    <scope>NUCLEOTIDE SEQUENCE [LARGE SCALE GENOMIC DNA]</scope>
    <source>
        <strain evidence="2 3">UW551</strain>
    </source>
</reference>
<evidence type="ECO:0000313" key="3">
    <source>
        <dbReference type="Proteomes" id="UP000005933"/>
    </source>
</evidence>
<name>A0AB33VJ58_RALSU</name>
<evidence type="ECO:0000313" key="2">
    <source>
        <dbReference type="EMBL" id="EAP74883.1"/>
    </source>
</evidence>
<dbReference type="Proteomes" id="UP000005933">
    <property type="component" value="Unassembled WGS sequence"/>
</dbReference>
<proteinExistence type="predicted"/>
<feature type="compositionally biased region" description="Polar residues" evidence="1">
    <location>
        <begin position="16"/>
        <end position="28"/>
    </location>
</feature>
<feature type="region of interest" description="Disordered" evidence="1">
    <location>
        <begin position="1"/>
        <end position="29"/>
    </location>
</feature>
<sequence>MAPCASTPRTPLTRPGGQTTDNVDTAPTPNRLIAIPNT</sequence>
<organism evidence="2 3">
    <name type="scientific">Ralstonia solanacearum (strain UW551)</name>
    <dbReference type="NCBI Taxonomy" id="342110"/>
    <lineage>
        <taxon>Bacteria</taxon>
        <taxon>Pseudomonadati</taxon>
        <taxon>Pseudomonadota</taxon>
        <taxon>Betaproteobacteria</taxon>
        <taxon>Burkholderiales</taxon>
        <taxon>Burkholderiaceae</taxon>
        <taxon>Ralstonia</taxon>
        <taxon>Ralstonia solanacearum species complex</taxon>
    </lineage>
</organism>
<dbReference type="AlphaFoldDB" id="A0AB33VJ58"/>
<protein>
    <submittedName>
        <fullName evidence="2">Uncharacterized protein</fullName>
    </submittedName>
</protein>
<accession>A0AB33VJ58</accession>
<comment type="caution">
    <text evidence="2">The sequence shown here is derived from an EMBL/GenBank/DDBJ whole genome shotgun (WGS) entry which is preliminary data.</text>
</comment>
<evidence type="ECO:0000256" key="1">
    <source>
        <dbReference type="SAM" id="MobiDB-lite"/>
    </source>
</evidence>
<gene>
    <name evidence="2" type="ORF">RRSL_04752</name>
</gene>